<dbReference type="AlphaFoldDB" id="A0A851HCT8"/>
<evidence type="ECO:0000313" key="1">
    <source>
        <dbReference type="EMBL" id="NWN45885.1"/>
    </source>
</evidence>
<gene>
    <name evidence="1" type="ORF">HR065_02195</name>
</gene>
<evidence type="ECO:0000313" key="2">
    <source>
        <dbReference type="Proteomes" id="UP000568109"/>
    </source>
</evidence>
<name>A0A851HCT8_9MOLU</name>
<dbReference type="RefSeq" id="WP_178734270.1">
    <property type="nucleotide sequence ID" value="NZ_JABUOH010000049.1"/>
</dbReference>
<proteinExistence type="predicted"/>
<protein>
    <submittedName>
        <fullName evidence="1">Uncharacterized protein</fullName>
    </submittedName>
</protein>
<sequence length="76" mass="8902">MKHYYKQGDQWKEYSDTDKPAITAKETLEIQHKIKLKADIMRAEENKEATSVYKDNNLTPSQINITIPYELAEQSK</sequence>
<dbReference type="Proteomes" id="UP000568109">
    <property type="component" value="Unassembled WGS sequence"/>
</dbReference>
<dbReference type="EMBL" id="JABUOH010000049">
    <property type="protein sequence ID" value="NWN45885.1"/>
    <property type="molecule type" value="Genomic_DNA"/>
</dbReference>
<organism evidence="1 2">
    <name type="scientific">Candidatus Phytoplasma pruni</name>
    <dbReference type="NCBI Taxonomy" id="479893"/>
    <lineage>
        <taxon>Bacteria</taxon>
        <taxon>Bacillati</taxon>
        <taxon>Mycoplasmatota</taxon>
        <taxon>Mollicutes</taxon>
        <taxon>Acholeplasmatales</taxon>
        <taxon>Acholeplasmataceae</taxon>
        <taxon>Candidatus Phytoplasma</taxon>
        <taxon>16SrIII (X-disease group)</taxon>
    </lineage>
</organism>
<reference evidence="1 2" key="1">
    <citation type="submission" date="2020-06" db="EMBL/GenBank/DDBJ databases">
        <title>Draft genome sequence of Candidatus Phytoplasma pruni (X-disease group, subgroup 16SrIII-B) strain ChTDIII from Argentina.</title>
        <authorList>
            <person name="Fernandez F.D."/>
            <person name="Zuebert C."/>
            <person name="Huettel B."/>
            <person name="Kube M."/>
            <person name="Conci L.R."/>
        </authorList>
    </citation>
    <scope>NUCLEOTIDE SEQUENCE [LARGE SCALE GENOMIC DNA]</scope>
    <source>
        <strain evidence="1 2">ChTDIII</strain>
    </source>
</reference>
<accession>A0A851HCT8</accession>
<comment type="caution">
    <text evidence="1">The sequence shown here is derived from an EMBL/GenBank/DDBJ whole genome shotgun (WGS) entry which is preliminary data.</text>
</comment>
<keyword evidence="2" id="KW-1185">Reference proteome</keyword>